<sequence length="193" mass="21660">MQSNALSVIHKLVRHKLFAVAHRLATAGERDDVGLHAAIHEAIGMLKGHSEQEDARLLPELEAAAPELARRLEQEHEELDRQLLEICAAADRLLQLPESRRPDLRKCLHDDWNRFVAACLMHMDAEERAVQPLLGEQVGLSKVAESTLAMPQGEADEFLANLWRVITPQERIAIERARLRLQLSRATAEGRAA</sequence>
<dbReference type="OrthoDB" id="5654170at2"/>
<accession>A0A514BNL5</accession>
<reference evidence="3 4" key="1">
    <citation type="submission" date="2019-06" db="EMBL/GenBank/DDBJ databases">
        <title>Lysobacter alkalisoli sp. nov. isolated from saline-alkali soil.</title>
        <authorList>
            <person name="Sun J.-Q."/>
            <person name="Xu L."/>
        </authorList>
    </citation>
    <scope>NUCLEOTIDE SEQUENCE [LARGE SCALE GENOMIC DNA]</scope>
    <source>
        <strain evidence="3 4">SJ-36</strain>
    </source>
</reference>
<organism evidence="3 4">
    <name type="scientific">Marilutibacter alkalisoli</name>
    <dbReference type="NCBI Taxonomy" id="2591633"/>
    <lineage>
        <taxon>Bacteria</taxon>
        <taxon>Pseudomonadati</taxon>
        <taxon>Pseudomonadota</taxon>
        <taxon>Gammaproteobacteria</taxon>
        <taxon>Lysobacterales</taxon>
        <taxon>Lysobacteraceae</taxon>
        <taxon>Marilutibacter</taxon>
    </lineage>
</organism>
<feature type="coiled-coil region" evidence="1">
    <location>
        <begin position="58"/>
        <end position="89"/>
    </location>
</feature>
<dbReference type="RefSeq" id="WP_141622315.1">
    <property type="nucleotide sequence ID" value="NZ_CP041242.1"/>
</dbReference>
<evidence type="ECO:0000313" key="3">
    <source>
        <dbReference type="EMBL" id="QDH68973.1"/>
    </source>
</evidence>
<keyword evidence="4" id="KW-1185">Reference proteome</keyword>
<keyword evidence="1" id="KW-0175">Coiled coil</keyword>
<feature type="domain" description="Hemerythrin-like" evidence="2">
    <location>
        <begin position="8"/>
        <end position="134"/>
    </location>
</feature>
<gene>
    <name evidence="3" type="ORF">FKV23_01775</name>
</gene>
<dbReference type="Pfam" id="PF01814">
    <property type="entry name" value="Hemerythrin"/>
    <property type="match status" value="1"/>
</dbReference>
<name>A0A514BNL5_9GAMM</name>
<dbReference type="InterPro" id="IPR012312">
    <property type="entry name" value="Hemerythrin-like"/>
</dbReference>
<dbReference type="AlphaFoldDB" id="A0A514BNL5"/>
<dbReference type="EMBL" id="CP041242">
    <property type="protein sequence ID" value="QDH68973.1"/>
    <property type="molecule type" value="Genomic_DNA"/>
</dbReference>
<protein>
    <recommendedName>
        <fullName evidence="2">Hemerythrin-like domain-containing protein</fullName>
    </recommendedName>
</protein>
<evidence type="ECO:0000256" key="1">
    <source>
        <dbReference type="SAM" id="Coils"/>
    </source>
</evidence>
<evidence type="ECO:0000259" key="2">
    <source>
        <dbReference type="Pfam" id="PF01814"/>
    </source>
</evidence>
<proteinExistence type="predicted"/>
<evidence type="ECO:0000313" key="4">
    <source>
        <dbReference type="Proteomes" id="UP000317199"/>
    </source>
</evidence>
<dbReference type="KEGG" id="lyj:FKV23_01775"/>
<dbReference type="Proteomes" id="UP000317199">
    <property type="component" value="Chromosome"/>
</dbReference>
<dbReference type="Gene3D" id="1.20.120.520">
    <property type="entry name" value="nmb1532 protein domain like"/>
    <property type="match status" value="1"/>
</dbReference>